<dbReference type="SUPFAM" id="SSF56935">
    <property type="entry name" value="Porins"/>
    <property type="match status" value="1"/>
</dbReference>
<gene>
    <name evidence="2" type="ORF">Poly24_39820</name>
</gene>
<evidence type="ECO:0000313" key="2">
    <source>
        <dbReference type="EMBL" id="QDV70262.1"/>
    </source>
</evidence>
<proteinExistence type="predicted"/>
<dbReference type="Proteomes" id="UP000315082">
    <property type="component" value="Chromosome"/>
</dbReference>
<keyword evidence="1" id="KW-0732">Signal</keyword>
<sequence precursor="true">MRKSILGALSIALAIATQHSALWAGNPASCSGSECDAGMIRGDGCAAGCSSGLASDCDGCGSGCNSGSNAGCDGCGAGCNSGSIAGCDGCGAGCNSGSIAGCDGCGAGCNSGSGAGCDGWGSGCGKGGLFCDSAGGDSCCADGLFGLGLLGGNHSGWNISGWVDAGFIGNTSSPDSKFNGPYNAVDRSNEGMLNQLYMIVEKRLPRDGAGIGGRIDILYGEDYLLAQSNGLERRDDGSARWNGEYYGLALPQAYVSMGNEDVSLQVGHFYSVVGYEGVMAPDNFFYSKSYSYQFAGPFTHWGAQLNVRPTDALSFNLGIHNGWDSLDRESDKPGFIGKVRYDSQSSNAWTSFAITTGDSSNNLSGNALNPDFTNRTRYSWLMALPVTKRLDYVFHHWLGFQEEGAADGSRADWYGIDQYLTYSFSDCVKGALRFEWFRDEEGTRVGLNRSSNPNDPPFVGDFYSLSAGLNLAVSKSLTIRPELRADWFDGTAVRQPFDDGNDDNQFMLGIDAILRI</sequence>
<feature type="signal peptide" evidence="1">
    <location>
        <begin position="1"/>
        <end position="24"/>
    </location>
</feature>
<feature type="chain" id="PRO_5022171207" description="Porin" evidence="1">
    <location>
        <begin position="25"/>
        <end position="516"/>
    </location>
</feature>
<reference evidence="2 3" key="1">
    <citation type="submission" date="2019-02" db="EMBL/GenBank/DDBJ databases">
        <title>Deep-cultivation of Planctomycetes and their phenomic and genomic characterization uncovers novel biology.</title>
        <authorList>
            <person name="Wiegand S."/>
            <person name="Jogler M."/>
            <person name="Boedeker C."/>
            <person name="Pinto D."/>
            <person name="Vollmers J."/>
            <person name="Rivas-Marin E."/>
            <person name="Kohn T."/>
            <person name="Peeters S.H."/>
            <person name="Heuer A."/>
            <person name="Rast P."/>
            <person name="Oberbeckmann S."/>
            <person name="Bunk B."/>
            <person name="Jeske O."/>
            <person name="Meyerdierks A."/>
            <person name="Storesund J.E."/>
            <person name="Kallscheuer N."/>
            <person name="Luecker S."/>
            <person name="Lage O.M."/>
            <person name="Pohl T."/>
            <person name="Merkel B.J."/>
            <person name="Hornburger P."/>
            <person name="Mueller R.-W."/>
            <person name="Bruemmer F."/>
            <person name="Labrenz M."/>
            <person name="Spormann A.M."/>
            <person name="Op den Camp H."/>
            <person name="Overmann J."/>
            <person name="Amann R."/>
            <person name="Jetten M.S.M."/>
            <person name="Mascher T."/>
            <person name="Medema M.H."/>
            <person name="Devos D.P."/>
            <person name="Kaster A.-K."/>
            <person name="Ovreas L."/>
            <person name="Rohde M."/>
            <person name="Galperin M.Y."/>
            <person name="Jogler C."/>
        </authorList>
    </citation>
    <scope>NUCLEOTIDE SEQUENCE [LARGE SCALE GENOMIC DNA]</scope>
    <source>
        <strain evidence="2 3">Poly24</strain>
    </source>
</reference>
<dbReference type="RefSeq" id="WP_145099216.1">
    <property type="nucleotide sequence ID" value="NZ_CP036348.1"/>
</dbReference>
<dbReference type="InterPro" id="IPR011486">
    <property type="entry name" value="BBP2"/>
</dbReference>
<organism evidence="2 3">
    <name type="scientific">Rosistilla carotiformis</name>
    <dbReference type="NCBI Taxonomy" id="2528017"/>
    <lineage>
        <taxon>Bacteria</taxon>
        <taxon>Pseudomonadati</taxon>
        <taxon>Planctomycetota</taxon>
        <taxon>Planctomycetia</taxon>
        <taxon>Pirellulales</taxon>
        <taxon>Pirellulaceae</taxon>
        <taxon>Rosistilla</taxon>
    </lineage>
</organism>
<evidence type="ECO:0008006" key="4">
    <source>
        <dbReference type="Google" id="ProtNLM"/>
    </source>
</evidence>
<dbReference type="KEGG" id="rcf:Poly24_39820"/>
<dbReference type="OrthoDB" id="9775763at2"/>
<evidence type="ECO:0000256" key="1">
    <source>
        <dbReference type="SAM" id="SignalP"/>
    </source>
</evidence>
<accession>A0A518JXJ6</accession>
<evidence type="ECO:0000313" key="3">
    <source>
        <dbReference type="Proteomes" id="UP000315082"/>
    </source>
</evidence>
<name>A0A518JXJ6_9BACT</name>
<protein>
    <recommendedName>
        <fullName evidence="4">Porin</fullName>
    </recommendedName>
</protein>
<keyword evidence="3" id="KW-1185">Reference proteome</keyword>
<dbReference type="EMBL" id="CP036348">
    <property type="protein sequence ID" value="QDV70262.1"/>
    <property type="molecule type" value="Genomic_DNA"/>
</dbReference>
<dbReference type="AlphaFoldDB" id="A0A518JXJ6"/>
<dbReference type="Pfam" id="PF07642">
    <property type="entry name" value="BBP2"/>
    <property type="match status" value="1"/>
</dbReference>